<sequence length="224" mass="23107">MLSFLRGAYGRALTPLARFLLRIGLSPTAVTFAGTLGVVLAALWFLPRGEWIAGFVVVGVFLLADGLDGTMARAGGRQTRFGAFIDSTMDRIADGAVFAALAVWAAGRDVATLWCALAALVLGFVVSYARARAEAEGWDASVGIFERADRLVVAGVAAVAVDLGAPLWVLTLALGVVAAGSAVTVAQRVAAAWAAAAASAPRRHPGTTRRRTRGSDSLSGPIAE</sequence>
<reference evidence="21" key="1">
    <citation type="submission" date="2016-07" db="EMBL/GenBank/DDBJ databases">
        <authorList>
            <person name="Florea S."/>
            <person name="Webb J.S."/>
            <person name="Jaromczyk J."/>
            <person name="Schardl C.L."/>
        </authorList>
    </citation>
    <scope>NUCLEOTIDE SEQUENCE [LARGE SCALE GENOMIC DNA]</scope>
    <source>
        <strain evidence="21">IPBSL-7</strain>
    </source>
</reference>
<dbReference type="InterPro" id="IPR043130">
    <property type="entry name" value="CDP-OH_PTrfase_TM_dom"/>
</dbReference>
<keyword evidence="7 17" id="KW-0808">Transferase</keyword>
<dbReference type="InterPro" id="IPR048254">
    <property type="entry name" value="CDP_ALCOHOL_P_TRANSF_CS"/>
</dbReference>
<feature type="active site" description="Proton acceptor" evidence="17">
    <location>
        <position position="90"/>
    </location>
</feature>
<comment type="caution">
    <text evidence="20">The sequence shown here is derived from an EMBL/GenBank/DDBJ whole genome shotgun (WGS) entry which is preliminary data.</text>
</comment>
<name>A0A1C0AR22_9ACTN</name>
<evidence type="ECO:0000256" key="7">
    <source>
        <dbReference type="ARBA" id="ARBA00022679"/>
    </source>
</evidence>
<comment type="cofactor">
    <cofactor evidence="17">
        <name>Mg(2+)</name>
        <dbReference type="ChEBI" id="CHEBI:18420"/>
    </cofactor>
    <text evidence="17">Contains a di-nuclear catalytic Mg(2+) center.</text>
</comment>
<feature type="binding site" evidence="17">
    <location>
        <position position="65"/>
    </location>
    <ligand>
        <name>Mg(2+)</name>
        <dbReference type="ChEBI" id="CHEBI:18420"/>
        <label>1</label>
    </ligand>
</feature>
<dbReference type="InterPro" id="IPR000462">
    <property type="entry name" value="CDP-OH_P_trans"/>
</dbReference>
<feature type="binding site" evidence="17">
    <location>
        <position position="73"/>
    </location>
    <ligand>
        <name>a CDP-1,2-diacyl-sn-glycerol</name>
        <dbReference type="ChEBI" id="CHEBI:58332"/>
    </ligand>
</feature>
<keyword evidence="17" id="KW-1208">Phospholipid metabolism</keyword>
<evidence type="ECO:0000256" key="2">
    <source>
        <dbReference type="ARBA" id="ARBA00004805"/>
    </source>
</evidence>
<keyword evidence="11 17" id="KW-1133">Transmembrane helix</keyword>
<evidence type="ECO:0000256" key="12">
    <source>
        <dbReference type="ARBA" id="ARBA00023136"/>
    </source>
</evidence>
<comment type="catalytic activity">
    <reaction evidence="13 17">
        <text>1,2-di-(9Z-octadecenoyl)-sn-glycero-3-cytidine-5'-diphosphate + 1D-myo-inositol 3-phosphate = 1,2-di-(9Z-octadecenoyl)-sn-glycero-3-phospho-(1D-myo-inositol-3-phosphate) + CMP + H(+)</text>
        <dbReference type="Rhea" id="RHEA:61216"/>
        <dbReference type="ChEBI" id="CHEBI:15378"/>
        <dbReference type="ChEBI" id="CHEBI:58401"/>
        <dbReference type="ChEBI" id="CHEBI:60377"/>
        <dbReference type="ChEBI" id="CHEBI:85356"/>
        <dbReference type="ChEBI" id="CHEBI:144472"/>
    </reaction>
</comment>
<feature type="binding site" evidence="17">
    <location>
        <position position="65"/>
    </location>
    <ligand>
        <name>Mg(2+)</name>
        <dbReference type="ChEBI" id="CHEBI:18420"/>
        <label>2</label>
    </ligand>
</feature>
<dbReference type="AlphaFoldDB" id="A0A1C0AR22"/>
<evidence type="ECO:0000313" key="20">
    <source>
        <dbReference type="EMBL" id="OCL36791.1"/>
    </source>
</evidence>
<feature type="binding site" evidence="17">
    <location>
        <position position="68"/>
    </location>
    <ligand>
        <name>Mg(2+)</name>
        <dbReference type="ChEBI" id="CHEBI:18420"/>
        <label>1</label>
    </ligand>
</feature>
<evidence type="ECO:0000256" key="4">
    <source>
        <dbReference type="ARBA" id="ARBA00010441"/>
    </source>
</evidence>
<keyword evidence="17" id="KW-0443">Lipid metabolism</keyword>
<feature type="region of interest" description="Disordered" evidence="19">
    <location>
        <begin position="201"/>
        <end position="224"/>
    </location>
</feature>
<dbReference type="GO" id="GO:0000287">
    <property type="term" value="F:magnesium ion binding"/>
    <property type="evidence" value="ECO:0007669"/>
    <property type="project" value="UniProtKB-UniRule"/>
</dbReference>
<evidence type="ECO:0000256" key="6">
    <source>
        <dbReference type="ARBA" id="ARBA00022475"/>
    </source>
</evidence>
<evidence type="ECO:0000256" key="16">
    <source>
        <dbReference type="ARBA" id="ARBA00048865"/>
    </source>
</evidence>
<evidence type="ECO:0000256" key="15">
    <source>
        <dbReference type="ARBA" id="ARBA00033137"/>
    </source>
</evidence>
<keyword evidence="10 17" id="KW-0460">Magnesium</keyword>
<keyword evidence="17" id="KW-0444">Lipid biosynthesis</keyword>
<dbReference type="HAMAP" id="MF_02241">
    <property type="entry name" value="PIP_synthase"/>
    <property type="match status" value="1"/>
</dbReference>
<comment type="pathway">
    <text evidence="2 17">Phospholipid metabolism; phosphatidylinositol phosphate biosynthesis.</text>
</comment>
<comment type="catalytic activity">
    <reaction evidence="16 17">
        <text>a CDP-1,2-diacyl-sn-glycerol + 1D-myo-inositol 3-phosphate = a 1,2-diacyl-sn-glycero-3-phospho-(1D-myo-inositol-3-phosphate) + CMP + H(+)</text>
        <dbReference type="Rhea" id="RHEA:60504"/>
        <dbReference type="ChEBI" id="CHEBI:15378"/>
        <dbReference type="ChEBI" id="CHEBI:58088"/>
        <dbReference type="ChEBI" id="CHEBI:58332"/>
        <dbReference type="ChEBI" id="CHEBI:58401"/>
        <dbReference type="ChEBI" id="CHEBI:60377"/>
    </reaction>
</comment>
<gene>
    <name evidence="20" type="ORF">BCR15_13340</name>
</gene>
<feature type="binding site" evidence="17">
    <location>
        <position position="79"/>
    </location>
    <ligand>
        <name>a CDP-1,2-diacyl-sn-glycerol</name>
        <dbReference type="ChEBI" id="CHEBI:58332"/>
    </ligand>
</feature>
<dbReference type="Pfam" id="PF01066">
    <property type="entry name" value="CDP-OH_P_transf"/>
    <property type="match status" value="1"/>
</dbReference>
<comment type="subunit">
    <text evidence="5 17">Homodimer.</text>
</comment>
<feature type="transmembrane region" description="Helical" evidence="17">
    <location>
        <begin position="111"/>
        <end position="131"/>
    </location>
</feature>
<dbReference type="PROSITE" id="PS00379">
    <property type="entry name" value="CDP_ALCOHOL_P_TRANSF"/>
    <property type="match status" value="1"/>
</dbReference>
<keyword evidence="6 17" id="KW-1003">Cell membrane</keyword>
<dbReference type="Gene3D" id="1.20.120.1760">
    <property type="match status" value="1"/>
</dbReference>
<dbReference type="EC" id="2.7.8.-" evidence="17"/>
<keyword evidence="9 17" id="KW-0479">Metal-binding</keyword>
<dbReference type="GO" id="GO:0008654">
    <property type="term" value="P:phospholipid biosynthetic process"/>
    <property type="evidence" value="ECO:0007669"/>
    <property type="project" value="UniProtKB-UniRule"/>
</dbReference>
<dbReference type="GO" id="GO:0005886">
    <property type="term" value="C:plasma membrane"/>
    <property type="evidence" value="ECO:0007669"/>
    <property type="project" value="UniProtKB-SubCell"/>
</dbReference>
<dbReference type="NCBIfam" id="NF045883">
    <property type="entry name" value="PIPSynth"/>
    <property type="match status" value="1"/>
</dbReference>
<evidence type="ECO:0000256" key="11">
    <source>
        <dbReference type="ARBA" id="ARBA00022989"/>
    </source>
</evidence>
<keyword evidence="17" id="KW-0594">Phospholipid biosynthesis</keyword>
<comment type="caution">
    <text evidence="17">Lacks conserved residue(s) required for the propagation of feature annotation.</text>
</comment>
<feature type="compositionally biased region" description="Basic residues" evidence="19">
    <location>
        <begin position="201"/>
        <end position="212"/>
    </location>
</feature>
<feature type="transmembrane region" description="Helical" evidence="17">
    <location>
        <begin position="20"/>
        <end position="45"/>
    </location>
</feature>
<evidence type="ECO:0000256" key="17">
    <source>
        <dbReference type="HAMAP-Rule" id="MF_02241"/>
    </source>
</evidence>
<organism evidence="20 21">
    <name type="scientific">Tessaracoccus lapidicaptus</name>
    <dbReference type="NCBI Taxonomy" id="1427523"/>
    <lineage>
        <taxon>Bacteria</taxon>
        <taxon>Bacillati</taxon>
        <taxon>Actinomycetota</taxon>
        <taxon>Actinomycetes</taxon>
        <taxon>Propionibacteriales</taxon>
        <taxon>Propionibacteriaceae</taxon>
        <taxon>Tessaracoccus</taxon>
    </lineage>
</organism>
<keyword evidence="12 17" id="KW-0472">Membrane</keyword>
<protein>
    <recommendedName>
        <fullName evidence="14 17">Phosphatidylinositol phosphate synthase</fullName>
        <shortName evidence="17">PIP synthase</shortName>
        <ecNumber evidence="17">2.7.8.-</ecNumber>
    </recommendedName>
    <alternativeName>
        <fullName evidence="15 17">CDP-diacylglycerol--D-myo-inositol-3-phosphate 3-phosphatidyltransferase</fullName>
    </alternativeName>
</protein>
<proteinExistence type="inferred from homology"/>
<keyword evidence="21" id="KW-1185">Reference proteome</keyword>
<feature type="binding site" evidence="17">
    <location>
        <position position="69"/>
    </location>
    <ligand>
        <name>a CDP-1,2-diacyl-sn-glycerol</name>
        <dbReference type="ChEBI" id="CHEBI:58332"/>
    </ligand>
</feature>
<feature type="binding site" evidence="17">
    <location>
        <position position="86"/>
    </location>
    <ligand>
        <name>Mg(2+)</name>
        <dbReference type="ChEBI" id="CHEBI:18420"/>
        <label>1</label>
    </ligand>
</feature>
<evidence type="ECO:0000256" key="14">
    <source>
        <dbReference type="ARBA" id="ARBA00024082"/>
    </source>
</evidence>
<comment type="similarity">
    <text evidence="4 17 18">Belongs to the CDP-alcohol phosphatidyltransferase class-I family.</text>
</comment>
<feature type="binding site" evidence="17">
    <location>
        <position position="86"/>
    </location>
    <ligand>
        <name>Mg(2+)</name>
        <dbReference type="ChEBI" id="CHEBI:18420"/>
        <label>2</label>
    </ligand>
</feature>
<feature type="transmembrane region" description="Helical" evidence="17">
    <location>
        <begin position="51"/>
        <end position="67"/>
    </location>
</feature>
<evidence type="ECO:0000256" key="5">
    <source>
        <dbReference type="ARBA" id="ARBA00011738"/>
    </source>
</evidence>
<dbReference type="EMBL" id="MBQD01000006">
    <property type="protein sequence ID" value="OCL36791.1"/>
    <property type="molecule type" value="Genomic_DNA"/>
</dbReference>
<feature type="transmembrane region" description="Helical" evidence="17">
    <location>
        <begin position="151"/>
        <end position="170"/>
    </location>
</feature>
<dbReference type="InterPro" id="IPR044268">
    <property type="entry name" value="PIP_synthase_PgsA1"/>
</dbReference>
<evidence type="ECO:0000256" key="9">
    <source>
        <dbReference type="ARBA" id="ARBA00022723"/>
    </source>
</evidence>
<evidence type="ECO:0000256" key="19">
    <source>
        <dbReference type="SAM" id="MobiDB-lite"/>
    </source>
</evidence>
<evidence type="ECO:0000256" key="1">
    <source>
        <dbReference type="ARBA" id="ARBA00004651"/>
    </source>
</evidence>
<keyword evidence="8 17" id="KW-0812">Transmembrane</keyword>
<evidence type="ECO:0000313" key="21">
    <source>
        <dbReference type="Proteomes" id="UP000093501"/>
    </source>
</evidence>
<dbReference type="RefSeq" id="WP_068750145.1">
    <property type="nucleotide sequence ID" value="NZ_LR214441.1"/>
</dbReference>
<dbReference type="GO" id="GO:0016780">
    <property type="term" value="F:phosphotransferase activity, for other substituted phosphate groups"/>
    <property type="evidence" value="ECO:0007669"/>
    <property type="project" value="UniProtKB-UniRule"/>
</dbReference>
<accession>A0A1C0AR22</accession>
<evidence type="ECO:0000256" key="8">
    <source>
        <dbReference type="ARBA" id="ARBA00022692"/>
    </source>
</evidence>
<comment type="function">
    <text evidence="17">Catalyzes the conjugation of the 1'-hydroxyl group of D-myo-inositol-3-phosphate (also named L-myo-inositol-1-phosphate) with a lipid tail of cytidine diphosphate diacylglycerol (CDP-DAG), forming phosphatidylinositol phosphate (PIP) and CMP. PIP is a precursor of phosphatidylinositol (PI) which is an essential lipid required for cell wall formation.</text>
</comment>
<evidence type="ECO:0000256" key="18">
    <source>
        <dbReference type="RuleBase" id="RU003750"/>
    </source>
</evidence>
<evidence type="ECO:0000256" key="13">
    <source>
        <dbReference type="ARBA" id="ARBA00023935"/>
    </source>
</evidence>
<evidence type="ECO:0000256" key="10">
    <source>
        <dbReference type="ARBA" id="ARBA00022842"/>
    </source>
</evidence>
<evidence type="ECO:0000256" key="3">
    <source>
        <dbReference type="ARBA" id="ARBA00005189"/>
    </source>
</evidence>
<dbReference type="Proteomes" id="UP000093501">
    <property type="component" value="Unassembled WGS sequence"/>
</dbReference>
<feature type="binding site" evidence="17">
    <location>
        <position position="90"/>
    </location>
    <ligand>
        <name>Mg(2+)</name>
        <dbReference type="ChEBI" id="CHEBI:18420"/>
        <label>2</label>
    </ligand>
</feature>
<comment type="subcellular location">
    <subcellularLocation>
        <location evidence="1 17">Cell membrane</location>
        <topology evidence="1 17">Multi-pass membrane protein</topology>
    </subcellularLocation>
</comment>
<comment type="pathway">
    <text evidence="3">Lipid metabolism.</text>
</comment>
<dbReference type="UniPathway" id="UPA00220"/>